<dbReference type="GO" id="GO:0016226">
    <property type="term" value="P:iron-sulfur cluster assembly"/>
    <property type="evidence" value="ECO:0007669"/>
    <property type="project" value="InterPro"/>
</dbReference>
<dbReference type="InterPro" id="IPR055346">
    <property type="entry name" value="Fe-S_cluster_assembly_SufBD"/>
</dbReference>
<feature type="domain" description="SUF system FeS cluster assembly SufBD core" evidence="2">
    <location>
        <begin position="23"/>
        <end position="67"/>
    </location>
</feature>
<protein>
    <recommendedName>
        <fullName evidence="2">SUF system FeS cluster assembly SufBD core domain-containing protein</fullName>
    </recommendedName>
</protein>
<organism evidence="3 4">
    <name type="scientific">Candidatus Nealsonbacteria bacterium CG_4_10_14_0_2_um_filter_37_10</name>
    <dbReference type="NCBI Taxonomy" id="1974679"/>
    <lineage>
        <taxon>Bacteria</taxon>
        <taxon>Candidatus Nealsoniibacteriota</taxon>
    </lineage>
</organism>
<accession>A0A2M7V024</accession>
<reference evidence="4" key="1">
    <citation type="submission" date="2017-09" db="EMBL/GenBank/DDBJ databases">
        <title>Depth-based differentiation of microbial function through sediment-hosted aquifers and enrichment of novel symbionts in the deep terrestrial subsurface.</title>
        <authorList>
            <person name="Probst A.J."/>
            <person name="Ladd B."/>
            <person name="Jarett J.K."/>
            <person name="Geller-Mcgrath D.E."/>
            <person name="Sieber C.M.K."/>
            <person name="Emerson J.B."/>
            <person name="Anantharaman K."/>
            <person name="Thomas B.C."/>
            <person name="Malmstrom R."/>
            <person name="Stieglmeier M."/>
            <person name="Klingl A."/>
            <person name="Woyke T."/>
            <person name="Ryan C.M."/>
            <person name="Banfield J.F."/>
        </authorList>
    </citation>
    <scope>NUCLEOTIDE SEQUENCE [LARGE SCALE GENOMIC DNA]</scope>
</reference>
<gene>
    <name evidence="3" type="ORF">COX89_00870</name>
</gene>
<evidence type="ECO:0000256" key="1">
    <source>
        <dbReference type="ARBA" id="ARBA00043967"/>
    </source>
</evidence>
<evidence type="ECO:0000313" key="4">
    <source>
        <dbReference type="Proteomes" id="UP000231538"/>
    </source>
</evidence>
<dbReference type="PANTHER" id="PTHR30508:SF1">
    <property type="entry name" value="UPF0051 PROTEIN ABCI8, CHLOROPLASTIC-RELATED"/>
    <property type="match status" value="1"/>
</dbReference>
<comment type="similarity">
    <text evidence="1">Belongs to the iron-sulfur cluster assembly SufBD family.</text>
</comment>
<dbReference type="SUPFAM" id="SSF101960">
    <property type="entry name" value="Stabilizer of iron transporter SufD"/>
    <property type="match status" value="1"/>
</dbReference>
<sequence length="70" mass="8099">MIFFLEPNWMEENKISSIIQITLICQNKEAQITHEASIGKISEEELNYLRMRGLTEKEAIDLIVTGFLTI</sequence>
<dbReference type="EMBL" id="PFPC01000027">
    <property type="protein sequence ID" value="PIZ89560.1"/>
    <property type="molecule type" value="Genomic_DNA"/>
</dbReference>
<dbReference type="InterPro" id="IPR000825">
    <property type="entry name" value="SUF_FeS_clus_asmbl_SufBD_core"/>
</dbReference>
<dbReference type="Pfam" id="PF01458">
    <property type="entry name" value="SUFBD_core"/>
    <property type="match status" value="1"/>
</dbReference>
<evidence type="ECO:0000259" key="2">
    <source>
        <dbReference type="Pfam" id="PF01458"/>
    </source>
</evidence>
<dbReference type="InterPro" id="IPR037284">
    <property type="entry name" value="SUF_FeS_clus_asmbl_SufBD_sf"/>
</dbReference>
<dbReference type="AlphaFoldDB" id="A0A2M7V024"/>
<proteinExistence type="inferred from homology"/>
<evidence type="ECO:0000313" key="3">
    <source>
        <dbReference type="EMBL" id="PIZ89560.1"/>
    </source>
</evidence>
<dbReference type="PANTHER" id="PTHR30508">
    <property type="entry name" value="FES CLUSTER ASSEMBLY PROTEIN SUF"/>
    <property type="match status" value="1"/>
</dbReference>
<dbReference type="Proteomes" id="UP000231538">
    <property type="component" value="Unassembled WGS sequence"/>
</dbReference>
<name>A0A2M7V024_9BACT</name>
<comment type="caution">
    <text evidence="3">The sequence shown here is derived from an EMBL/GenBank/DDBJ whole genome shotgun (WGS) entry which is preliminary data.</text>
</comment>